<sequence length="251" mass="28538">MLSTKSINFIDNLRLYLITSGKKETEVKEVTEELQDHLMELEKRGKDIGHIIYGTPASYMESIKNEMQTDYLGILKSIPIYFLGVIAYFIMGPAIRGEFELNMIQVIGFPLISVIALIMYVVFLQQAGKNQFSSKKLFFTAGFISLAVTALFILLLLGSNFIVEPFYQASMAVNWIVVAICVLIFVSLAIWSKTWFSIWIPTLLFIPDFLFRFSSLQDETVLKISAVSFVGVFIIIIISLFIKEKLIKAKR</sequence>
<feature type="transmembrane region" description="Helical" evidence="1">
    <location>
        <begin position="71"/>
        <end position="91"/>
    </location>
</feature>
<organism evidence="3 4">
    <name type="scientific">Lederbergia lenta</name>
    <name type="common">Bacillus lentus</name>
    <dbReference type="NCBI Taxonomy" id="1467"/>
    <lineage>
        <taxon>Bacteria</taxon>
        <taxon>Bacillati</taxon>
        <taxon>Bacillota</taxon>
        <taxon>Bacilli</taxon>
        <taxon>Bacillales</taxon>
        <taxon>Bacillaceae</taxon>
        <taxon>Lederbergia</taxon>
    </lineage>
</organism>
<dbReference type="InterPro" id="IPR012963">
    <property type="entry name" value="HAAS_TM"/>
</dbReference>
<dbReference type="Pfam" id="PF08006">
    <property type="entry name" value="HAAS_TM"/>
    <property type="match status" value="1"/>
</dbReference>
<dbReference type="PANTHER" id="PTHR41307">
    <property type="entry name" value="MEMBRANE PROTEIN-RELATED"/>
    <property type="match status" value="1"/>
</dbReference>
<dbReference type="EMBL" id="LS483476">
    <property type="protein sequence ID" value="SQI51567.1"/>
    <property type="molecule type" value="Genomic_DNA"/>
</dbReference>
<evidence type="ECO:0000313" key="4">
    <source>
        <dbReference type="Proteomes" id="UP000249134"/>
    </source>
</evidence>
<proteinExistence type="predicted"/>
<gene>
    <name evidence="3" type="ORF">NCTC4824_00318</name>
</gene>
<accession>A0A2X4VH39</accession>
<keyword evidence="1" id="KW-0812">Transmembrane</keyword>
<feature type="transmembrane region" description="Helical" evidence="1">
    <location>
        <begin position="137"/>
        <end position="163"/>
    </location>
</feature>
<keyword evidence="4" id="KW-1185">Reference proteome</keyword>
<keyword evidence="1" id="KW-1133">Transmembrane helix</keyword>
<protein>
    <submittedName>
        <fullName evidence="3">Membrane protein</fullName>
    </submittedName>
</protein>
<evidence type="ECO:0000259" key="2">
    <source>
        <dbReference type="Pfam" id="PF08006"/>
    </source>
</evidence>
<dbReference type="KEGG" id="blen:NCTC4824_00318"/>
<feature type="transmembrane region" description="Helical" evidence="1">
    <location>
        <begin position="221"/>
        <end position="242"/>
    </location>
</feature>
<feature type="transmembrane region" description="Helical" evidence="1">
    <location>
        <begin position="103"/>
        <end position="125"/>
    </location>
</feature>
<dbReference type="AlphaFoldDB" id="A0A2X4VH39"/>
<dbReference type="Proteomes" id="UP000249134">
    <property type="component" value="Chromosome 1"/>
</dbReference>
<keyword evidence="1" id="KW-0472">Membrane</keyword>
<reference evidence="3 4" key="1">
    <citation type="submission" date="2018-06" db="EMBL/GenBank/DDBJ databases">
        <authorList>
            <consortium name="Pathogen Informatics"/>
            <person name="Doyle S."/>
        </authorList>
    </citation>
    <scope>NUCLEOTIDE SEQUENCE [LARGE SCALE GENOMIC DNA]</scope>
    <source>
        <strain evidence="3 4">NCTC4824</strain>
    </source>
</reference>
<evidence type="ECO:0000256" key="1">
    <source>
        <dbReference type="SAM" id="Phobius"/>
    </source>
</evidence>
<dbReference type="PANTHER" id="PTHR41307:SF1">
    <property type="entry name" value="MEMBRANE PROTEIN"/>
    <property type="match status" value="1"/>
</dbReference>
<dbReference type="STRING" id="1348624.GCA_001591545_03823"/>
<dbReference type="RefSeq" id="WP_066146027.1">
    <property type="nucleotide sequence ID" value="NZ_CBCSGM010000002.1"/>
</dbReference>
<name>A0A2X4VH39_LEDLE</name>
<dbReference type="SUPFAM" id="SSF158560">
    <property type="entry name" value="BH3980-like"/>
    <property type="match status" value="1"/>
</dbReference>
<feature type="transmembrane region" description="Helical" evidence="1">
    <location>
        <begin position="169"/>
        <end position="191"/>
    </location>
</feature>
<evidence type="ECO:0000313" key="3">
    <source>
        <dbReference type="EMBL" id="SQI51567.1"/>
    </source>
</evidence>
<feature type="domain" description="HAAS transmembrane region" evidence="2">
    <location>
        <begin position="88"/>
        <end position="199"/>
    </location>
</feature>
<feature type="transmembrane region" description="Helical" evidence="1">
    <location>
        <begin position="198"/>
        <end position="215"/>
    </location>
</feature>